<evidence type="ECO:0000256" key="1">
    <source>
        <dbReference type="ARBA" id="ARBA00008490"/>
    </source>
</evidence>
<dbReference type="InterPro" id="IPR018635">
    <property type="entry name" value="UPF0319"/>
</dbReference>
<name>A0A9X3CK93_9VIBR</name>
<dbReference type="Proteomes" id="UP001155587">
    <property type="component" value="Unassembled WGS sequence"/>
</dbReference>
<accession>A0A9X3CK93</accession>
<evidence type="ECO:0000313" key="4">
    <source>
        <dbReference type="EMBL" id="MCW8344984.1"/>
    </source>
</evidence>
<sequence length="232" mass="25109">MKNSMVVLATLGLAFSVNSATLVPMKGVSVYFINGQEAEERIGKNELEQGENQVVVRMDKKLGKGSSANVYTSAPYVLTVNVTGDEVKINHPVARSEQEAKVAFRGDTPPQWRVTQDGYALAYEQEKLKGKDGFMPYMQMDELIAAHNAERGITFTSGEMVVATSAAPVATAAAATSVAATVADTPKVSASAASKEVVTPQASDNVGQLQAWYLKASKQERKEFRKWMIDQE</sequence>
<protein>
    <submittedName>
        <fullName evidence="4">DUF2057 domain-containing protein</fullName>
    </submittedName>
</protein>
<dbReference type="RefSeq" id="WP_265673440.1">
    <property type="nucleotide sequence ID" value="NZ_JAKRRY010000002.1"/>
</dbReference>
<feature type="chain" id="PRO_5040831468" evidence="3">
    <location>
        <begin position="20"/>
        <end position="232"/>
    </location>
</feature>
<dbReference type="AlphaFoldDB" id="A0A9X3CK93"/>
<evidence type="ECO:0000256" key="2">
    <source>
        <dbReference type="ARBA" id="ARBA00022729"/>
    </source>
</evidence>
<evidence type="ECO:0000256" key="3">
    <source>
        <dbReference type="SAM" id="SignalP"/>
    </source>
</evidence>
<dbReference type="EMBL" id="JAKRRY010000002">
    <property type="protein sequence ID" value="MCW8344984.1"/>
    <property type="molecule type" value="Genomic_DNA"/>
</dbReference>
<keyword evidence="5" id="KW-1185">Reference proteome</keyword>
<feature type="signal peptide" evidence="3">
    <location>
        <begin position="1"/>
        <end position="19"/>
    </location>
</feature>
<dbReference type="PANTHER" id="PTHR38108">
    <property type="entry name" value="UPF0319 PROTEIN YCCT"/>
    <property type="match status" value="1"/>
</dbReference>
<gene>
    <name evidence="4" type="ORF">MD535_02935</name>
</gene>
<comment type="caution">
    <text evidence="4">The sequence shown here is derived from an EMBL/GenBank/DDBJ whole genome shotgun (WGS) entry which is preliminary data.</text>
</comment>
<keyword evidence="2 3" id="KW-0732">Signal</keyword>
<reference evidence="4" key="1">
    <citation type="submission" date="2022-02" db="EMBL/GenBank/DDBJ databases">
        <title>Vibrio sp. nov, a new bacterium isolated from seawater.</title>
        <authorList>
            <person name="Yuan Y."/>
        </authorList>
    </citation>
    <scope>NUCLEOTIDE SEQUENCE</scope>
    <source>
        <strain evidence="4">ZSDZ65</strain>
    </source>
</reference>
<organism evidence="4 5">
    <name type="scientific">Vibrio qingdaonensis</name>
    <dbReference type="NCBI Taxonomy" id="2829491"/>
    <lineage>
        <taxon>Bacteria</taxon>
        <taxon>Pseudomonadati</taxon>
        <taxon>Pseudomonadota</taxon>
        <taxon>Gammaproteobacteria</taxon>
        <taxon>Vibrionales</taxon>
        <taxon>Vibrionaceae</taxon>
        <taxon>Vibrio</taxon>
    </lineage>
</organism>
<proteinExistence type="inferred from homology"/>
<comment type="similarity">
    <text evidence="1">Belongs to the UPF0319 family.</text>
</comment>
<dbReference type="PANTHER" id="PTHR38108:SF1">
    <property type="entry name" value="UPF0319 PROTEIN YCCT"/>
    <property type="match status" value="1"/>
</dbReference>
<evidence type="ECO:0000313" key="5">
    <source>
        <dbReference type="Proteomes" id="UP001155587"/>
    </source>
</evidence>
<dbReference type="Pfam" id="PF09829">
    <property type="entry name" value="DUF2057"/>
    <property type="match status" value="1"/>
</dbReference>